<evidence type="ECO:0000313" key="1">
    <source>
        <dbReference type="EMBL" id="MDN3205867.1"/>
    </source>
</evidence>
<name>A0ABT7YH55_9BACT</name>
<dbReference type="Pfam" id="PF14391">
    <property type="entry name" value="DUF4421"/>
    <property type="match status" value="1"/>
</dbReference>
<keyword evidence="2" id="KW-1185">Reference proteome</keyword>
<dbReference type="EMBL" id="JAUEPH010000009">
    <property type="protein sequence ID" value="MDN3205867.1"/>
    <property type="molecule type" value="Genomic_DNA"/>
</dbReference>
<evidence type="ECO:0000313" key="2">
    <source>
        <dbReference type="Proteomes" id="UP001171916"/>
    </source>
</evidence>
<dbReference type="RefSeq" id="WP_290002852.1">
    <property type="nucleotide sequence ID" value="NZ_JAUEPH010000009.1"/>
</dbReference>
<protein>
    <submittedName>
        <fullName evidence="1">DUF4421 domain-containing protein</fullName>
    </submittedName>
</protein>
<gene>
    <name evidence="1" type="ORF">QVH07_17060</name>
</gene>
<comment type="caution">
    <text evidence="1">The sequence shown here is derived from an EMBL/GenBank/DDBJ whole genome shotgun (WGS) entry which is preliminary data.</text>
</comment>
<sequence length="364" mass="42145">MLNKNSGYFYSNFTIWMGQKKLFLLLIYFGLNFGSLAQDITSDFDKIDTAYLTPHPEKFNLRLYVSRKYTDIVFNGPERRYRFEPNSGLNLGLGFTYQTFTLNLAAPLGFMNPNRIDDWPSFLDLQSHIYPKNWIIDLFGQFYRGYRLDERFLANSEEEYLREDMRVMLLGVNANYVFNGDRIALSAAYNQSSIQKKSAFSPFIGFEAYGGFMKGDSLFLPSNEDLPINYRQVDYFQFGPNAGFSSTLVFLGGFYLTAVASANLSFGYSAWANDDKFSRWGFAPTYFLRGFLGYNGEKFSINGNYVWKNLNLVKNQGFDQELNTGNFRINLIYKLNPSENFRRKFNKINPVVWIPRLFGNKGES</sequence>
<proteinExistence type="predicted"/>
<dbReference type="Proteomes" id="UP001171916">
    <property type="component" value="Unassembled WGS sequence"/>
</dbReference>
<reference evidence="1" key="1">
    <citation type="submission" date="2023-06" db="EMBL/GenBank/DDBJ databases">
        <title>Robiginitalea aurantiacus sp. nov. and Algoriphagus sediminis sp. nov., isolated from coastal sediment.</title>
        <authorList>
            <person name="Zhou Z.Y."/>
            <person name="An J."/>
            <person name="Jia Y.W."/>
            <person name="Du Z.J."/>
        </authorList>
    </citation>
    <scope>NUCLEOTIDE SEQUENCE</scope>
    <source>
        <strain evidence="1">C2-7</strain>
    </source>
</reference>
<organism evidence="1 2">
    <name type="scientific">Algoriphagus sediminis</name>
    <dbReference type="NCBI Taxonomy" id="3057113"/>
    <lineage>
        <taxon>Bacteria</taxon>
        <taxon>Pseudomonadati</taxon>
        <taxon>Bacteroidota</taxon>
        <taxon>Cytophagia</taxon>
        <taxon>Cytophagales</taxon>
        <taxon>Cyclobacteriaceae</taxon>
        <taxon>Algoriphagus</taxon>
    </lineage>
</organism>
<accession>A0ABT7YH55</accession>
<dbReference type="InterPro" id="IPR025535">
    <property type="entry name" value="DUF4421"/>
</dbReference>